<comment type="caution">
    <text evidence="1">The sequence shown here is derived from an EMBL/GenBank/DDBJ whole genome shotgun (WGS) entry which is preliminary data.</text>
</comment>
<evidence type="ECO:0000313" key="1">
    <source>
        <dbReference type="EMBL" id="MFB8771012.1"/>
    </source>
</evidence>
<sequence>MKDVRARYVLAFDASCERCANISAAVAAVSEGRLETLPLTHPDVRSRRTRQWGPTAPWVPTLIRLGGSRERCWKGASMIPPLVLGLGARATLRVLETLGEVSRARRPLPAEERPGRLSRLATGARAALVMALGRRTPPLARSDHALAREWVEAHRTRLPTDYDAFVSHPLVRRRLMFAELAPERRRDLWLEHLRRYEWGHPELTTDQRAALDLALVTLSEARVFREGLPPETERLLRRRAVAAFGPRGAHALLATLGPDEPGPGCAAVRALEREGVDPPEGSWEPCLSKGCAEVPFTCGTAWVSTHDGGVLRSTARVGAC</sequence>
<keyword evidence="2" id="KW-1185">Reference proteome</keyword>
<proteinExistence type="predicted"/>
<dbReference type="Proteomes" id="UP001585053">
    <property type="component" value="Unassembled WGS sequence"/>
</dbReference>
<dbReference type="RefSeq" id="WP_014911267.1">
    <property type="nucleotide sequence ID" value="NZ_JAYMRS010000017.1"/>
</dbReference>
<name>A0ABV5E2E1_9ACTN</name>
<gene>
    <name evidence="1" type="ORF">VSQ78_25200</name>
</gene>
<dbReference type="EMBL" id="JAYMRS010000017">
    <property type="protein sequence ID" value="MFB8771012.1"/>
    <property type="molecule type" value="Genomic_DNA"/>
</dbReference>
<dbReference type="NCBIfam" id="NF033852">
    <property type="entry name" value="fulvocin_rel"/>
    <property type="match status" value="1"/>
</dbReference>
<accession>A0ABV5E2E1</accession>
<evidence type="ECO:0000313" key="2">
    <source>
        <dbReference type="Proteomes" id="UP001585053"/>
    </source>
</evidence>
<reference evidence="1 2" key="1">
    <citation type="submission" date="2024-01" db="EMBL/GenBank/DDBJ databases">
        <title>Genome mining of biosynthetic gene clusters to explore secondary metabolites of Streptomyces sp.</title>
        <authorList>
            <person name="Baig A."/>
            <person name="Ajitkumar Shintre N."/>
            <person name="Kumar H."/>
            <person name="Anbarasu A."/>
            <person name="Ramaiah S."/>
        </authorList>
    </citation>
    <scope>NUCLEOTIDE SEQUENCE [LARGE SCALE GENOMIC DNA]</scope>
    <source>
        <strain evidence="1 2">A01</strain>
    </source>
</reference>
<protein>
    <submittedName>
        <fullName evidence="1">Bacteriocin fulvocin C-related protein</fullName>
    </submittedName>
</protein>
<organism evidence="1 2">
    <name type="scientific">Nocardiopsis alba</name>
    <dbReference type="NCBI Taxonomy" id="53437"/>
    <lineage>
        <taxon>Bacteria</taxon>
        <taxon>Bacillati</taxon>
        <taxon>Actinomycetota</taxon>
        <taxon>Actinomycetes</taxon>
        <taxon>Streptosporangiales</taxon>
        <taxon>Nocardiopsidaceae</taxon>
        <taxon>Nocardiopsis</taxon>
    </lineage>
</organism>